<gene>
    <name evidence="1" type="ORF">HAX54_034493</name>
</gene>
<name>A0ABS8VFH2_DATST</name>
<sequence>MDMQPRWALLGADYWLSMRHGCAFARVQDKVLSIDMWPLWHISWCSQLAIDETQLCLCVWRVAVSTGLRQHLVNRHVSIVDITRCNQLALDETRLCLCVRTCLRKCLVSIHVAAVGIIRCSLLAIDETGYAFLCGNSLQAQAQDNDLSINMRPLRRITWCFLLAIDETRLCLCVRRLTACTGLSQRLKLIVGTGHAAAVGIIQSFLLDIDETCHYLCVRRFAAGAGLSQCLVNRHAAAIGIIQCSLFAIDEAWLCLCVR</sequence>
<proteinExistence type="predicted"/>
<keyword evidence="2" id="KW-1185">Reference proteome</keyword>
<reference evidence="1 2" key="1">
    <citation type="journal article" date="2021" name="BMC Genomics">
        <title>Datura genome reveals duplications of psychoactive alkaloid biosynthetic genes and high mutation rate following tissue culture.</title>
        <authorList>
            <person name="Rajewski A."/>
            <person name="Carter-House D."/>
            <person name="Stajich J."/>
            <person name="Litt A."/>
        </authorList>
    </citation>
    <scope>NUCLEOTIDE SEQUENCE [LARGE SCALE GENOMIC DNA]</scope>
    <source>
        <strain evidence="1">AR-01</strain>
    </source>
</reference>
<comment type="caution">
    <text evidence="1">The sequence shown here is derived from an EMBL/GenBank/DDBJ whole genome shotgun (WGS) entry which is preliminary data.</text>
</comment>
<organism evidence="1 2">
    <name type="scientific">Datura stramonium</name>
    <name type="common">Jimsonweed</name>
    <name type="synonym">Common thornapple</name>
    <dbReference type="NCBI Taxonomy" id="4076"/>
    <lineage>
        <taxon>Eukaryota</taxon>
        <taxon>Viridiplantae</taxon>
        <taxon>Streptophyta</taxon>
        <taxon>Embryophyta</taxon>
        <taxon>Tracheophyta</taxon>
        <taxon>Spermatophyta</taxon>
        <taxon>Magnoliopsida</taxon>
        <taxon>eudicotyledons</taxon>
        <taxon>Gunneridae</taxon>
        <taxon>Pentapetalae</taxon>
        <taxon>asterids</taxon>
        <taxon>lamiids</taxon>
        <taxon>Solanales</taxon>
        <taxon>Solanaceae</taxon>
        <taxon>Solanoideae</taxon>
        <taxon>Datureae</taxon>
        <taxon>Datura</taxon>
    </lineage>
</organism>
<evidence type="ECO:0000313" key="2">
    <source>
        <dbReference type="Proteomes" id="UP000823775"/>
    </source>
</evidence>
<evidence type="ECO:0000313" key="1">
    <source>
        <dbReference type="EMBL" id="MCD9645501.1"/>
    </source>
</evidence>
<dbReference type="Proteomes" id="UP000823775">
    <property type="component" value="Unassembled WGS sequence"/>
</dbReference>
<dbReference type="EMBL" id="JACEIK010004453">
    <property type="protein sequence ID" value="MCD9645501.1"/>
    <property type="molecule type" value="Genomic_DNA"/>
</dbReference>
<protein>
    <submittedName>
        <fullName evidence="1">Uncharacterized protein</fullName>
    </submittedName>
</protein>
<accession>A0ABS8VFH2</accession>